<dbReference type="Proteomes" id="UP001629744">
    <property type="component" value="Unassembled WGS sequence"/>
</dbReference>
<proteinExistence type="predicted"/>
<name>A0ABW9G0I7_9NOCA</name>
<evidence type="ECO:0000313" key="2">
    <source>
        <dbReference type="Proteomes" id="UP001629744"/>
    </source>
</evidence>
<evidence type="ECO:0000313" key="1">
    <source>
        <dbReference type="EMBL" id="MFM1731103.1"/>
    </source>
</evidence>
<dbReference type="EMBL" id="JBDLNU010000006">
    <property type="protein sequence ID" value="MFM1731103.1"/>
    <property type="molecule type" value="Genomic_DNA"/>
</dbReference>
<sequence>MTIYRAPLHCGTSSHALPGMVDHVVDGDHGEVSCFEVLEWTVPSRTSTGVSHQLAAP</sequence>
<accession>A0ABW9G0I7</accession>
<reference evidence="1 2" key="1">
    <citation type="submission" date="2023-11" db="EMBL/GenBank/DDBJ databases">
        <authorList>
            <person name="Val-Calvo J."/>
            <person name="Scortti M."/>
            <person name="Vazquez-Boland J."/>
        </authorList>
    </citation>
    <scope>NUCLEOTIDE SEQUENCE [LARGE SCALE GENOMIC DNA]</scope>
    <source>
        <strain evidence="1 2">DSM 46662</strain>
    </source>
</reference>
<comment type="caution">
    <text evidence="1">The sequence shown here is derived from an EMBL/GenBank/DDBJ whole genome shotgun (WGS) entry which is preliminary data.</text>
</comment>
<protein>
    <submittedName>
        <fullName evidence="1">Uncharacterized protein</fullName>
    </submittedName>
</protein>
<gene>
    <name evidence="1" type="ORF">ABEU19_004653</name>
</gene>
<organism evidence="1 2">
    <name type="scientific">Prescottella soli</name>
    <dbReference type="NCBI Taxonomy" id="1543852"/>
    <lineage>
        <taxon>Bacteria</taxon>
        <taxon>Bacillati</taxon>
        <taxon>Actinomycetota</taxon>
        <taxon>Actinomycetes</taxon>
        <taxon>Mycobacteriales</taxon>
        <taxon>Nocardiaceae</taxon>
        <taxon>Prescottella</taxon>
    </lineage>
</organism>
<keyword evidence="2" id="KW-1185">Reference proteome</keyword>